<sequence>MFNWNLHKLDVMGKTDITVNTRDRQQPPQRQVINATSNSYSIMVIEIGSTESLNSLHELVTGYFSSHTNIQIYLAIKLFSRYRDCTFALLVLFYRCDQLNPTVPCFVKSFETTNLHISITRFLLNILNFSANYLTSVGCGQVTCDSPNLPDYQLAIPTDLLFDNVPTGIPNDTPDDFFLDL</sequence>
<reference evidence="1" key="1">
    <citation type="submission" date="2021-06" db="EMBL/GenBank/DDBJ databases">
        <authorList>
            <person name="Kallberg Y."/>
            <person name="Tangrot J."/>
            <person name="Rosling A."/>
        </authorList>
    </citation>
    <scope>NUCLEOTIDE SEQUENCE</scope>
    <source>
        <strain evidence="1">CL551</strain>
    </source>
</reference>
<dbReference type="OrthoDB" id="2307807at2759"/>
<accession>A0A9N9H060</accession>
<dbReference type="Proteomes" id="UP000789342">
    <property type="component" value="Unassembled WGS sequence"/>
</dbReference>
<name>A0A9N9H060_9GLOM</name>
<evidence type="ECO:0000313" key="2">
    <source>
        <dbReference type="Proteomes" id="UP000789342"/>
    </source>
</evidence>
<dbReference type="AlphaFoldDB" id="A0A9N9H060"/>
<evidence type="ECO:0000313" key="1">
    <source>
        <dbReference type="EMBL" id="CAG8637637.1"/>
    </source>
</evidence>
<comment type="caution">
    <text evidence="1">The sequence shown here is derived from an EMBL/GenBank/DDBJ whole genome shotgun (WGS) entry which is preliminary data.</text>
</comment>
<dbReference type="EMBL" id="CAJVPV010009039">
    <property type="protein sequence ID" value="CAG8637637.1"/>
    <property type="molecule type" value="Genomic_DNA"/>
</dbReference>
<keyword evidence="2" id="KW-1185">Reference proteome</keyword>
<proteinExistence type="predicted"/>
<organism evidence="1 2">
    <name type="scientific">Acaulospora morrowiae</name>
    <dbReference type="NCBI Taxonomy" id="94023"/>
    <lineage>
        <taxon>Eukaryota</taxon>
        <taxon>Fungi</taxon>
        <taxon>Fungi incertae sedis</taxon>
        <taxon>Mucoromycota</taxon>
        <taxon>Glomeromycotina</taxon>
        <taxon>Glomeromycetes</taxon>
        <taxon>Diversisporales</taxon>
        <taxon>Acaulosporaceae</taxon>
        <taxon>Acaulospora</taxon>
    </lineage>
</organism>
<protein>
    <submittedName>
        <fullName evidence="1">18134_t:CDS:1</fullName>
    </submittedName>
</protein>
<gene>
    <name evidence="1" type="ORF">AMORRO_LOCUS9374</name>
</gene>